<keyword evidence="2 3" id="KW-0378">Hydrolase</keyword>
<dbReference type="EMBL" id="CP048635">
    <property type="protein sequence ID" value="QIB41013.1"/>
    <property type="molecule type" value="Genomic_DNA"/>
</dbReference>
<comment type="cofactor">
    <cofactor evidence="1">
        <name>Mg(2+)</name>
        <dbReference type="ChEBI" id="CHEBI:18420"/>
    </cofactor>
</comment>
<dbReference type="Proteomes" id="UP000464865">
    <property type="component" value="Chromosome M15-12"/>
</dbReference>
<gene>
    <name evidence="5" type="ORF">G3A56_24845</name>
</gene>
<reference evidence="5 6" key="1">
    <citation type="submission" date="2020-02" db="EMBL/GenBank/DDBJ databases">
        <title>Plant-Promoting Endophytic Bacterium Rhizobium oryzihabitans sp. nov., Isolated from the Root of Rice.</title>
        <authorList>
            <person name="zhao J."/>
            <person name="Zhang G."/>
        </authorList>
    </citation>
    <scope>NUCLEOTIDE SEQUENCE [LARGE SCALE GENOMIC DNA]</scope>
    <source>
        <strain evidence="5 6">M15</strain>
    </source>
</reference>
<dbReference type="PRINTS" id="PR00502">
    <property type="entry name" value="NUDIXFAMILY"/>
</dbReference>
<dbReference type="CDD" id="cd03424">
    <property type="entry name" value="NUDIX_ADPRase_Nudt5_UGPPase_Nudt14"/>
    <property type="match status" value="1"/>
</dbReference>
<dbReference type="InterPro" id="IPR000086">
    <property type="entry name" value="NUDIX_hydrolase_dom"/>
</dbReference>
<evidence type="ECO:0000256" key="3">
    <source>
        <dbReference type="RuleBase" id="RU003476"/>
    </source>
</evidence>
<evidence type="ECO:0000259" key="4">
    <source>
        <dbReference type="PROSITE" id="PS51462"/>
    </source>
</evidence>
<dbReference type="RefSeq" id="WP_082184802.1">
    <property type="nucleotide sequence ID" value="NZ_CP048635.1"/>
</dbReference>
<dbReference type="Pfam" id="PF00293">
    <property type="entry name" value="NUDIX"/>
    <property type="match status" value="1"/>
</dbReference>
<comment type="similarity">
    <text evidence="3">Belongs to the Nudix hydrolase family.</text>
</comment>
<protein>
    <submittedName>
        <fullName evidence="5">NUDIX hydrolase</fullName>
    </submittedName>
</protein>
<feature type="domain" description="Nudix hydrolase" evidence="4">
    <location>
        <begin position="51"/>
        <end position="179"/>
    </location>
</feature>
<evidence type="ECO:0000256" key="2">
    <source>
        <dbReference type="ARBA" id="ARBA00022801"/>
    </source>
</evidence>
<dbReference type="PROSITE" id="PS00893">
    <property type="entry name" value="NUDIX_BOX"/>
    <property type="match status" value="1"/>
</dbReference>
<dbReference type="InterPro" id="IPR020476">
    <property type="entry name" value="Nudix_hydrolase"/>
</dbReference>
<dbReference type="InterPro" id="IPR020084">
    <property type="entry name" value="NUDIX_hydrolase_CS"/>
</dbReference>
<dbReference type="GO" id="GO:0016787">
    <property type="term" value="F:hydrolase activity"/>
    <property type="evidence" value="ECO:0007669"/>
    <property type="project" value="UniProtKB-KW"/>
</dbReference>
<dbReference type="AlphaFoldDB" id="A0A7L5BQH0"/>
<accession>A0A7L5BQH0</accession>
<keyword evidence="6" id="KW-1185">Reference proteome</keyword>
<evidence type="ECO:0000313" key="5">
    <source>
        <dbReference type="EMBL" id="QIB41013.1"/>
    </source>
</evidence>
<organism evidence="5 6">
    <name type="scientific">Rhizobium oryzihabitans</name>
    <dbReference type="NCBI Taxonomy" id="2267833"/>
    <lineage>
        <taxon>Bacteria</taxon>
        <taxon>Pseudomonadati</taxon>
        <taxon>Pseudomonadota</taxon>
        <taxon>Alphaproteobacteria</taxon>
        <taxon>Hyphomicrobiales</taxon>
        <taxon>Rhizobiaceae</taxon>
        <taxon>Rhizobium/Agrobacterium group</taxon>
        <taxon>Rhizobium</taxon>
    </lineage>
</organism>
<dbReference type="InterPro" id="IPR015797">
    <property type="entry name" value="NUDIX_hydrolase-like_dom_sf"/>
</dbReference>
<proteinExistence type="inferred from homology"/>
<dbReference type="KEGG" id="roy:G3A56_24845"/>
<evidence type="ECO:0000313" key="6">
    <source>
        <dbReference type="Proteomes" id="UP000464865"/>
    </source>
</evidence>
<dbReference type="SUPFAM" id="SSF55811">
    <property type="entry name" value="Nudix"/>
    <property type="match status" value="1"/>
</dbReference>
<sequence>MSSNGVTSNAAPWKVVKTHTVHDAPPYLKLSVETVELPDGRIVDDYHQVHLPDYSIAVPILADGSILTLWQYKHGARCYSMTFPAGHVEPGEDAVEAMLRELREETGYVAEQAIGFGSYTVSGNQGCGRAHLFALTGCRPVGVADHDDLETFDLKVMTVEEINAAIDQGHCAILPQLAVWLATRVHFGF</sequence>
<dbReference type="Gene3D" id="3.90.79.10">
    <property type="entry name" value="Nucleoside Triphosphate Pyrophosphohydrolase"/>
    <property type="match status" value="1"/>
</dbReference>
<evidence type="ECO:0000256" key="1">
    <source>
        <dbReference type="ARBA" id="ARBA00001946"/>
    </source>
</evidence>
<dbReference type="PROSITE" id="PS51462">
    <property type="entry name" value="NUDIX"/>
    <property type="match status" value="1"/>
</dbReference>
<name>A0A7L5BQH0_9HYPH</name>